<dbReference type="Gene3D" id="3.90.1150.10">
    <property type="entry name" value="Aspartate Aminotransferase, domain 1"/>
    <property type="match status" value="1"/>
</dbReference>
<dbReference type="GO" id="GO:0000271">
    <property type="term" value="P:polysaccharide biosynthetic process"/>
    <property type="evidence" value="ECO:0007669"/>
    <property type="project" value="TreeGrafter"/>
</dbReference>
<dbReference type="AlphaFoldDB" id="A0A7K4NM12"/>
<dbReference type="InterPro" id="IPR015424">
    <property type="entry name" value="PyrdxlP-dep_Trfase"/>
</dbReference>
<evidence type="ECO:0000313" key="3">
    <source>
        <dbReference type="Proteomes" id="UP000529843"/>
    </source>
</evidence>
<dbReference type="GO" id="GO:0030170">
    <property type="term" value="F:pyridoxal phosphate binding"/>
    <property type="evidence" value="ECO:0007669"/>
    <property type="project" value="TreeGrafter"/>
</dbReference>
<dbReference type="EMBL" id="JACAST010000028">
    <property type="protein sequence ID" value="NWK02386.1"/>
    <property type="molecule type" value="Genomic_DNA"/>
</dbReference>
<comment type="similarity">
    <text evidence="1">Belongs to the DegT/DnrJ/EryC1 family.</text>
</comment>
<keyword evidence="1" id="KW-0663">Pyridoxal phosphate</keyword>
<dbReference type="InterPro" id="IPR000653">
    <property type="entry name" value="DegT/StrS_aminotransferase"/>
</dbReference>
<dbReference type="GO" id="GO:0008483">
    <property type="term" value="F:transaminase activity"/>
    <property type="evidence" value="ECO:0007669"/>
    <property type="project" value="UniProtKB-KW"/>
</dbReference>
<dbReference type="Gene3D" id="3.40.640.10">
    <property type="entry name" value="Type I PLP-dependent aspartate aminotransferase-like (Major domain)"/>
    <property type="match status" value="1"/>
</dbReference>
<comment type="caution">
    <text evidence="2">The sequence shown here is derived from an EMBL/GenBank/DDBJ whole genome shotgun (WGS) entry which is preliminary data.</text>
</comment>
<keyword evidence="2" id="KW-0032">Aminotransferase</keyword>
<evidence type="ECO:0000256" key="1">
    <source>
        <dbReference type="RuleBase" id="RU004508"/>
    </source>
</evidence>
<dbReference type="Proteomes" id="UP000529843">
    <property type="component" value="Unassembled WGS sequence"/>
</dbReference>
<gene>
    <name evidence="2" type="ORF">HX804_03665</name>
</gene>
<protein>
    <submittedName>
        <fullName evidence="2">DegT/DnrJ/EryC1/StrS family aminotransferase</fullName>
    </submittedName>
</protein>
<proteinExistence type="inferred from homology"/>
<dbReference type="PANTHER" id="PTHR30244">
    <property type="entry name" value="TRANSAMINASE"/>
    <property type="match status" value="1"/>
</dbReference>
<accession>A0A7K4NM12</accession>
<dbReference type="InterPro" id="IPR015422">
    <property type="entry name" value="PyrdxlP-dep_Trfase_small"/>
</dbReference>
<sequence length="361" mass="40946">MKRKIKLFEPSIGKDEENAIKRVLKSKFWASGAGTGKVLEFEKKFKKYVNSKNCIAVNSGTAALNLGLSIYDIKNKEVILPSLTFVATANAVIMNGGKPVFVDIDPYTLNIDTEKIENSISEKTKVILPVHFGGLSCDLDKINSLSKKYNLKIIEDAAHAAGANYKNKKIGSHGNAVCFSFHPIKNLAMPTGGLISINDKNHKKIQESLYAKRWCGITNRKNTNYDIKQIGNNYYMNEFSAAIGLVQLKKLDKLNTIRRKIARRYSQEIKINSKMQFDKHCSYHLYWILVKNRNEFQKRMNEHGIETGTHYKPIHTFSLYKSKIKLKNTENIGKKVVSIPCHTNLNEAEIGKIIRLTNKFS</sequence>
<dbReference type="InterPro" id="IPR015421">
    <property type="entry name" value="PyrdxlP-dep_Trfase_major"/>
</dbReference>
<dbReference type="Pfam" id="PF01041">
    <property type="entry name" value="DegT_DnrJ_EryC1"/>
    <property type="match status" value="1"/>
</dbReference>
<dbReference type="PANTHER" id="PTHR30244:SF34">
    <property type="entry name" value="DTDP-4-AMINO-4,6-DIDEOXYGALACTOSE TRANSAMINASE"/>
    <property type="match status" value="1"/>
</dbReference>
<evidence type="ECO:0000313" key="2">
    <source>
        <dbReference type="EMBL" id="NWK02386.1"/>
    </source>
</evidence>
<organism evidence="2 3">
    <name type="scientific">Marine Group I thaumarchaeote</name>
    <dbReference type="NCBI Taxonomy" id="2511932"/>
    <lineage>
        <taxon>Archaea</taxon>
        <taxon>Nitrososphaerota</taxon>
        <taxon>Marine Group I</taxon>
    </lineage>
</organism>
<dbReference type="PIRSF" id="PIRSF000390">
    <property type="entry name" value="PLP_StrS"/>
    <property type="match status" value="1"/>
</dbReference>
<name>A0A7K4NM12_9ARCH</name>
<dbReference type="CDD" id="cd00616">
    <property type="entry name" value="AHBA_syn"/>
    <property type="match status" value="1"/>
</dbReference>
<reference evidence="2 3" key="1">
    <citation type="journal article" date="2019" name="Environ. Microbiol.">
        <title>Genomics insights into ecotype formation of ammonia-oxidizing archaea in the deep ocean.</title>
        <authorList>
            <person name="Wang Y."/>
            <person name="Huang J.M."/>
            <person name="Cui G.J."/>
            <person name="Nunoura T."/>
            <person name="Takaki Y."/>
            <person name="Li W.L."/>
            <person name="Li J."/>
            <person name="Gao Z.M."/>
            <person name="Takai K."/>
            <person name="Zhang A.Q."/>
            <person name="Stepanauskas R."/>
        </authorList>
    </citation>
    <scope>NUCLEOTIDE SEQUENCE [LARGE SCALE GENOMIC DNA]</scope>
    <source>
        <strain evidence="2 3">N8</strain>
    </source>
</reference>
<dbReference type="SUPFAM" id="SSF53383">
    <property type="entry name" value="PLP-dependent transferases"/>
    <property type="match status" value="1"/>
</dbReference>
<keyword evidence="2" id="KW-0808">Transferase</keyword>